<protein>
    <submittedName>
        <fullName evidence="2">Uncharacterized protein</fullName>
    </submittedName>
</protein>
<dbReference type="Proteomes" id="UP001367508">
    <property type="component" value="Unassembled WGS sequence"/>
</dbReference>
<evidence type="ECO:0000313" key="2">
    <source>
        <dbReference type="EMBL" id="KAK7327648.1"/>
    </source>
</evidence>
<feature type="transmembrane region" description="Helical" evidence="1">
    <location>
        <begin position="12"/>
        <end position="30"/>
    </location>
</feature>
<keyword evidence="1" id="KW-0472">Membrane</keyword>
<reference evidence="2 3" key="1">
    <citation type="submission" date="2024-01" db="EMBL/GenBank/DDBJ databases">
        <title>The genomes of 5 underutilized Papilionoideae crops provide insights into root nodulation and disease resistanc.</title>
        <authorList>
            <person name="Jiang F."/>
        </authorList>
    </citation>
    <scope>NUCLEOTIDE SEQUENCE [LARGE SCALE GENOMIC DNA]</scope>
    <source>
        <strain evidence="2">LVBAO_FW01</strain>
        <tissue evidence="2">Leaves</tissue>
    </source>
</reference>
<evidence type="ECO:0000313" key="3">
    <source>
        <dbReference type="Proteomes" id="UP001367508"/>
    </source>
</evidence>
<dbReference type="AlphaFoldDB" id="A0AAN9QDV8"/>
<sequence length="84" mass="9816">MADKCIFMKPRTWCGVVWCGVVMVLLFNAMDKNERREQSSCFRHALPCVRATQKRVDVNISHALIWRVSPSFRNPRTNFLFALN</sequence>
<name>A0AAN9QDV8_CANGL</name>
<accession>A0AAN9QDV8</accession>
<gene>
    <name evidence="2" type="ORF">VNO77_21733</name>
</gene>
<proteinExistence type="predicted"/>
<keyword evidence="3" id="KW-1185">Reference proteome</keyword>
<keyword evidence="1" id="KW-0812">Transmembrane</keyword>
<comment type="caution">
    <text evidence="2">The sequence shown here is derived from an EMBL/GenBank/DDBJ whole genome shotgun (WGS) entry which is preliminary data.</text>
</comment>
<evidence type="ECO:0000256" key="1">
    <source>
        <dbReference type="SAM" id="Phobius"/>
    </source>
</evidence>
<organism evidence="2 3">
    <name type="scientific">Canavalia gladiata</name>
    <name type="common">Sword bean</name>
    <name type="synonym">Dolichos gladiatus</name>
    <dbReference type="NCBI Taxonomy" id="3824"/>
    <lineage>
        <taxon>Eukaryota</taxon>
        <taxon>Viridiplantae</taxon>
        <taxon>Streptophyta</taxon>
        <taxon>Embryophyta</taxon>
        <taxon>Tracheophyta</taxon>
        <taxon>Spermatophyta</taxon>
        <taxon>Magnoliopsida</taxon>
        <taxon>eudicotyledons</taxon>
        <taxon>Gunneridae</taxon>
        <taxon>Pentapetalae</taxon>
        <taxon>rosids</taxon>
        <taxon>fabids</taxon>
        <taxon>Fabales</taxon>
        <taxon>Fabaceae</taxon>
        <taxon>Papilionoideae</taxon>
        <taxon>50 kb inversion clade</taxon>
        <taxon>NPAAA clade</taxon>
        <taxon>indigoferoid/millettioid clade</taxon>
        <taxon>Phaseoleae</taxon>
        <taxon>Canavalia</taxon>
    </lineage>
</organism>
<dbReference type="EMBL" id="JAYMYQ010000005">
    <property type="protein sequence ID" value="KAK7327648.1"/>
    <property type="molecule type" value="Genomic_DNA"/>
</dbReference>
<keyword evidence="1" id="KW-1133">Transmembrane helix</keyword>